<evidence type="ECO:0000313" key="2">
    <source>
        <dbReference type="Proteomes" id="UP001321760"/>
    </source>
</evidence>
<name>A0AAV9GJH3_9PEZI</name>
<organism evidence="1 2">
    <name type="scientific">Podospora aff. communis PSN243</name>
    <dbReference type="NCBI Taxonomy" id="3040156"/>
    <lineage>
        <taxon>Eukaryota</taxon>
        <taxon>Fungi</taxon>
        <taxon>Dikarya</taxon>
        <taxon>Ascomycota</taxon>
        <taxon>Pezizomycotina</taxon>
        <taxon>Sordariomycetes</taxon>
        <taxon>Sordariomycetidae</taxon>
        <taxon>Sordariales</taxon>
        <taxon>Podosporaceae</taxon>
        <taxon>Podospora</taxon>
    </lineage>
</organism>
<reference evidence="1" key="1">
    <citation type="journal article" date="2023" name="Mol. Phylogenet. Evol.">
        <title>Genome-scale phylogeny and comparative genomics of the fungal order Sordariales.</title>
        <authorList>
            <person name="Hensen N."/>
            <person name="Bonometti L."/>
            <person name="Westerberg I."/>
            <person name="Brannstrom I.O."/>
            <person name="Guillou S."/>
            <person name="Cros-Aarteil S."/>
            <person name="Calhoun S."/>
            <person name="Haridas S."/>
            <person name="Kuo A."/>
            <person name="Mondo S."/>
            <person name="Pangilinan J."/>
            <person name="Riley R."/>
            <person name="LaButti K."/>
            <person name="Andreopoulos B."/>
            <person name="Lipzen A."/>
            <person name="Chen C."/>
            <person name="Yan M."/>
            <person name="Daum C."/>
            <person name="Ng V."/>
            <person name="Clum A."/>
            <person name="Steindorff A."/>
            <person name="Ohm R.A."/>
            <person name="Martin F."/>
            <person name="Silar P."/>
            <person name="Natvig D.O."/>
            <person name="Lalanne C."/>
            <person name="Gautier V."/>
            <person name="Ament-Velasquez S.L."/>
            <person name="Kruys A."/>
            <person name="Hutchinson M.I."/>
            <person name="Powell A.J."/>
            <person name="Barry K."/>
            <person name="Miller A.N."/>
            <person name="Grigoriev I.V."/>
            <person name="Debuchy R."/>
            <person name="Gladieux P."/>
            <person name="Hiltunen Thoren M."/>
            <person name="Johannesson H."/>
        </authorList>
    </citation>
    <scope>NUCLEOTIDE SEQUENCE</scope>
    <source>
        <strain evidence="1">PSN243</strain>
    </source>
</reference>
<reference evidence="1" key="2">
    <citation type="submission" date="2023-05" db="EMBL/GenBank/DDBJ databases">
        <authorList>
            <consortium name="Lawrence Berkeley National Laboratory"/>
            <person name="Steindorff A."/>
            <person name="Hensen N."/>
            <person name="Bonometti L."/>
            <person name="Westerberg I."/>
            <person name="Brannstrom I.O."/>
            <person name="Guillou S."/>
            <person name="Cros-Aarteil S."/>
            <person name="Calhoun S."/>
            <person name="Haridas S."/>
            <person name="Kuo A."/>
            <person name="Mondo S."/>
            <person name="Pangilinan J."/>
            <person name="Riley R."/>
            <person name="Labutti K."/>
            <person name="Andreopoulos B."/>
            <person name="Lipzen A."/>
            <person name="Chen C."/>
            <person name="Yanf M."/>
            <person name="Daum C."/>
            <person name="Ng V."/>
            <person name="Clum A."/>
            <person name="Ohm R."/>
            <person name="Martin F."/>
            <person name="Silar P."/>
            <person name="Natvig D."/>
            <person name="Lalanne C."/>
            <person name="Gautier V."/>
            <person name="Ament-Velasquez S.L."/>
            <person name="Kruys A."/>
            <person name="Hutchinson M.I."/>
            <person name="Powell A.J."/>
            <person name="Barry K."/>
            <person name="Miller A.N."/>
            <person name="Grigoriev I.V."/>
            <person name="Debuchy R."/>
            <person name="Gladieux P."/>
            <person name="Thoren M.H."/>
            <person name="Johannesson H."/>
        </authorList>
    </citation>
    <scope>NUCLEOTIDE SEQUENCE</scope>
    <source>
        <strain evidence="1">PSN243</strain>
    </source>
</reference>
<comment type="caution">
    <text evidence="1">The sequence shown here is derived from an EMBL/GenBank/DDBJ whole genome shotgun (WGS) entry which is preliminary data.</text>
</comment>
<sequence>MLLRISPARPAGRVAAALRCRFGGTLRVARLSTARQRNCLSVAVKPEVTSKQVVVDAVTKALKRSASGEYAAAVILASKSLGGWLQDATFVSQLLEPLGQGQEAGELSVLSAAVDAIPRLSSQGVYSSSEGLAILYGGLEETLPGLWAEGSGSSGKGSQPSLEFRVAPLQHDQRPLQVTVPVANTIFNNGRVHTILSSRWRTAKGSAPELLDVAERTRPVIVTDGVAAASSSVVAPLVPVTEPRKILAGLGNILRQVEVDSLPAPASKELEDIIPKLLKARSRRAVGYRQVGPMGVWALIYPQHVAASSELPPALDLGAEDEWVPARHVSGLVSGLLAEGCHIRKILSGGGGWGLKQGLLSLDPQTKYSTADNEDVESFMRSFQGEDSGSATVMPGSYVQYFVEPFGSLPEGLQNKTKIDGESIVLGNQGAPLKEATSSNVEVQPGLFGAASSEGIYIASEADDQHGIITKLDSGGSHIVSRA</sequence>
<keyword evidence="2" id="KW-1185">Reference proteome</keyword>
<gene>
    <name evidence="1" type="ORF">QBC34DRAFT_409639</name>
</gene>
<proteinExistence type="predicted"/>
<dbReference type="AlphaFoldDB" id="A0AAV9GJH3"/>
<evidence type="ECO:0008006" key="3">
    <source>
        <dbReference type="Google" id="ProtNLM"/>
    </source>
</evidence>
<dbReference type="Proteomes" id="UP001321760">
    <property type="component" value="Unassembled WGS sequence"/>
</dbReference>
<dbReference type="EMBL" id="MU865949">
    <property type="protein sequence ID" value="KAK4447523.1"/>
    <property type="molecule type" value="Genomic_DNA"/>
</dbReference>
<accession>A0AAV9GJH3</accession>
<protein>
    <recommendedName>
        <fullName evidence="3">FIST domain-containing protein</fullName>
    </recommendedName>
</protein>
<evidence type="ECO:0000313" key="1">
    <source>
        <dbReference type="EMBL" id="KAK4447523.1"/>
    </source>
</evidence>